<protein>
    <recommendedName>
        <fullName evidence="4">1-acyl-sn-glycerol-3-phosphate acyltransferase</fullName>
        <ecNumber evidence="4">2.3.1.51</ecNumber>
    </recommendedName>
</protein>
<dbReference type="CDD" id="cd07989">
    <property type="entry name" value="LPLAT_AGPAT-like"/>
    <property type="match status" value="1"/>
</dbReference>
<evidence type="ECO:0000313" key="7">
    <source>
        <dbReference type="EMBL" id="KIW24363.1"/>
    </source>
</evidence>
<comment type="similarity">
    <text evidence="1 4">Belongs to the 1-acyl-sn-glycerol-3-phosphate acyltransferase family.</text>
</comment>
<feature type="transmembrane region" description="Helical" evidence="5">
    <location>
        <begin position="35"/>
        <end position="58"/>
    </location>
</feature>
<keyword evidence="3 4" id="KW-0012">Acyltransferase</keyword>
<sequence length="293" mass="32701">MFFLLRYVLYFLGFYFVTMLSCFALYAYLPQPPKILGFVARTMAAYISLIACAAYGTISSAILRVLGLHFAYAQWTTAKAFKNLCTYTVGVKFDVLDNGYEILNNTRPAVFILNHQTELDVLLLGWIWPKNCSVTAKKSLRNVPFLGWFMTLSGTVFIDRVDRSAALKAFEGAAMTMREKRQSVVIFPEGTRSYSTEPMLLPFKKGAFHLAVQGGVPIVPIVAENYSNVLNPKAKRFNAGTIRVKVLDPIPTKGLTASDVDKLTQDTREKMLDVITAMGKDSQSQSVQNKKDS</sequence>
<dbReference type="Pfam" id="PF01553">
    <property type="entry name" value="Acyltransferase"/>
    <property type="match status" value="1"/>
</dbReference>
<name>A0A0D2BZ05_9EURO</name>
<dbReference type="GO" id="GO:0005783">
    <property type="term" value="C:endoplasmic reticulum"/>
    <property type="evidence" value="ECO:0007669"/>
    <property type="project" value="TreeGrafter"/>
</dbReference>
<dbReference type="HOGENOM" id="CLU_027938_10_0_1"/>
<dbReference type="STRING" id="569365.A0A0D2BZ05"/>
<dbReference type="PROSITE" id="PS51257">
    <property type="entry name" value="PROKAR_LIPOPROTEIN"/>
    <property type="match status" value="1"/>
</dbReference>
<evidence type="ECO:0000313" key="8">
    <source>
        <dbReference type="Proteomes" id="UP000054466"/>
    </source>
</evidence>
<keyword evidence="2 4" id="KW-0808">Transferase</keyword>
<dbReference type="OrthoDB" id="202234at2759"/>
<keyword evidence="4" id="KW-0594">Phospholipid biosynthesis</keyword>
<dbReference type="NCBIfam" id="TIGR00530">
    <property type="entry name" value="AGP_acyltrn"/>
    <property type="match status" value="1"/>
</dbReference>
<comment type="domain">
    <text evidence="4">The HXXXXD motif is essential for acyltransferase activity and may constitute the binding site for the phosphate moiety of the glycerol-3-phosphate.</text>
</comment>
<dbReference type="SMART" id="SM00563">
    <property type="entry name" value="PlsC"/>
    <property type="match status" value="1"/>
</dbReference>
<dbReference type="AlphaFoldDB" id="A0A0D2BZ05"/>
<keyword evidence="4" id="KW-0444">Lipid biosynthesis</keyword>
<keyword evidence="4" id="KW-0443">Lipid metabolism</keyword>
<dbReference type="EC" id="2.3.1.51" evidence="4"/>
<feature type="transmembrane region" description="Helical" evidence="5">
    <location>
        <begin position="7"/>
        <end position="29"/>
    </location>
</feature>
<reference evidence="7 8" key="1">
    <citation type="submission" date="2015-01" db="EMBL/GenBank/DDBJ databases">
        <title>The Genome Sequence of Cladophialophora immunda CBS83496.</title>
        <authorList>
            <consortium name="The Broad Institute Genomics Platform"/>
            <person name="Cuomo C."/>
            <person name="de Hoog S."/>
            <person name="Gorbushina A."/>
            <person name="Stielow B."/>
            <person name="Teixiera M."/>
            <person name="Abouelleil A."/>
            <person name="Chapman S.B."/>
            <person name="Priest M."/>
            <person name="Young S.K."/>
            <person name="Wortman J."/>
            <person name="Nusbaum C."/>
            <person name="Birren B."/>
        </authorList>
    </citation>
    <scope>NUCLEOTIDE SEQUENCE [LARGE SCALE GENOMIC DNA]</scope>
    <source>
        <strain evidence="7 8">CBS 83496</strain>
    </source>
</reference>
<keyword evidence="8" id="KW-1185">Reference proteome</keyword>
<gene>
    <name evidence="7" type="ORF">PV07_10081</name>
</gene>
<dbReference type="RefSeq" id="XP_016244579.1">
    <property type="nucleotide sequence ID" value="XM_016397388.1"/>
</dbReference>
<dbReference type="SUPFAM" id="SSF69593">
    <property type="entry name" value="Glycerol-3-phosphate (1)-acyltransferase"/>
    <property type="match status" value="1"/>
</dbReference>
<dbReference type="InterPro" id="IPR002123">
    <property type="entry name" value="Plipid/glycerol_acylTrfase"/>
</dbReference>
<keyword evidence="4" id="KW-1208">Phospholipid metabolism</keyword>
<feature type="domain" description="Phospholipid/glycerol acyltransferase" evidence="6">
    <location>
        <begin position="109"/>
        <end position="226"/>
    </location>
</feature>
<keyword evidence="5" id="KW-0812">Transmembrane</keyword>
<keyword evidence="5" id="KW-1133">Transmembrane helix</keyword>
<keyword evidence="5" id="KW-0472">Membrane</keyword>
<evidence type="ECO:0000256" key="5">
    <source>
        <dbReference type="SAM" id="Phobius"/>
    </source>
</evidence>
<dbReference type="PANTHER" id="PTHR10434:SF11">
    <property type="entry name" value="1-ACYL-SN-GLYCEROL-3-PHOSPHATE ACYLTRANSFERASE"/>
    <property type="match status" value="1"/>
</dbReference>
<dbReference type="Proteomes" id="UP000054466">
    <property type="component" value="Unassembled WGS sequence"/>
</dbReference>
<organism evidence="7 8">
    <name type="scientific">Cladophialophora immunda</name>
    <dbReference type="NCBI Taxonomy" id="569365"/>
    <lineage>
        <taxon>Eukaryota</taxon>
        <taxon>Fungi</taxon>
        <taxon>Dikarya</taxon>
        <taxon>Ascomycota</taxon>
        <taxon>Pezizomycotina</taxon>
        <taxon>Eurotiomycetes</taxon>
        <taxon>Chaetothyriomycetidae</taxon>
        <taxon>Chaetothyriales</taxon>
        <taxon>Herpotrichiellaceae</taxon>
        <taxon>Cladophialophora</taxon>
    </lineage>
</organism>
<dbReference type="GO" id="GO:0006654">
    <property type="term" value="P:phosphatidic acid biosynthetic process"/>
    <property type="evidence" value="ECO:0007669"/>
    <property type="project" value="TreeGrafter"/>
</dbReference>
<dbReference type="GO" id="GO:0016020">
    <property type="term" value="C:membrane"/>
    <property type="evidence" value="ECO:0007669"/>
    <property type="project" value="InterPro"/>
</dbReference>
<evidence type="ECO:0000256" key="3">
    <source>
        <dbReference type="ARBA" id="ARBA00023315"/>
    </source>
</evidence>
<evidence type="ECO:0000256" key="2">
    <source>
        <dbReference type="ARBA" id="ARBA00022679"/>
    </source>
</evidence>
<evidence type="ECO:0000259" key="6">
    <source>
        <dbReference type="SMART" id="SM00563"/>
    </source>
</evidence>
<dbReference type="InterPro" id="IPR004552">
    <property type="entry name" value="AGP_acyltrans"/>
</dbReference>
<dbReference type="VEuPathDB" id="FungiDB:PV07_10081"/>
<comment type="catalytic activity">
    <reaction evidence="4">
        <text>a 1-acyl-sn-glycero-3-phosphate + an acyl-CoA = a 1,2-diacyl-sn-glycero-3-phosphate + CoA</text>
        <dbReference type="Rhea" id="RHEA:19709"/>
        <dbReference type="ChEBI" id="CHEBI:57287"/>
        <dbReference type="ChEBI" id="CHEBI:57970"/>
        <dbReference type="ChEBI" id="CHEBI:58342"/>
        <dbReference type="ChEBI" id="CHEBI:58608"/>
        <dbReference type="EC" id="2.3.1.51"/>
    </reaction>
</comment>
<accession>A0A0D2BZ05</accession>
<dbReference type="PANTHER" id="PTHR10434">
    <property type="entry name" value="1-ACYL-SN-GLYCEROL-3-PHOSPHATE ACYLTRANSFERASE"/>
    <property type="match status" value="1"/>
</dbReference>
<dbReference type="GO" id="GO:0003841">
    <property type="term" value="F:1-acylglycerol-3-phosphate O-acyltransferase activity"/>
    <property type="evidence" value="ECO:0007669"/>
    <property type="project" value="UniProtKB-UniRule"/>
</dbReference>
<dbReference type="GeneID" id="27349275"/>
<evidence type="ECO:0000256" key="1">
    <source>
        <dbReference type="ARBA" id="ARBA00008655"/>
    </source>
</evidence>
<dbReference type="EMBL" id="KN847045">
    <property type="protein sequence ID" value="KIW24363.1"/>
    <property type="molecule type" value="Genomic_DNA"/>
</dbReference>
<proteinExistence type="inferred from homology"/>
<evidence type="ECO:0000256" key="4">
    <source>
        <dbReference type="RuleBase" id="RU361267"/>
    </source>
</evidence>